<accession>A0A699SZE7</accession>
<gene>
    <name evidence="2" type="ORF">Tci_874680</name>
</gene>
<evidence type="ECO:0000313" key="2">
    <source>
        <dbReference type="EMBL" id="GFD02711.1"/>
    </source>
</evidence>
<evidence type="ECO:0000256" key="1">
    <source>
        <dbReference type="SAM" id="MobiDB-lite"/>
    </source>
</evidence>
<protein>
    <submittedName>
        <fullName evidence="2">Uncharacterized protein</fullName>
    </submittedName>
</protein>
<comment type="caution">
    <text evidence="2">The sequence shown here is derived from an EMBL/GenBank/DDBJ whole genome shotgun (WGS) entry which is preliminary data.</text>
</comment>
<dbReference type="AlphaFoldDB" id="A0A699SZE7"/>
<feature type="compositionally biased region" description="Basic and acidic residues" evidence="1">
    <location>
        <begin position="1"/>
        <end position="25"/>
    </location>
</feature>
<organism evidence="2">
    <name type="scientific">Tanacetum cinerariifolium</name>
    <name type="common">Dalmatian daisy</name>
    <name type="synonym">Chrysanthemum cinerariifolium</name>
    <dbReference type="NCBI Taxonomy" id="118510"/>
    <lineage>
        <taxon>Eukaryota</taxon>
        <taxon>Viridiplantae</taxon>
        <taxon>Streptophyta</taxon>
        <taxon>Embryophyta</taxon>
        <taxon>Tracheophyta</taxon>
        <taxon>Spermatophyta</taxon>
        <taxon>Magnoliopsida</taxon>
        <taxon>eudicotyledons</taxon>
        <taxon>Gunneridae</taxon>
        <taxon>Pentapetalae</taxon>
        <taxon>asterids</taxon>
        <taxon>campanulids</taxon>
        <taxon>Asterales</taxon>
        <taxon>Asteraceae</taxon>
        <taxon>Asteroideae</taxon>
        <taxon>Anthemideae</taxon>
        <taxon>Anthemidinae</taxon>
        <taxon>Tanacetum</taxon>
    </lineage>
</organism>
<feature type="region of interest" description="Disordered" evidence="1">
    <location>
        <begin position="1"/>
        <end position="41"/>
    </location>
</feature>
<dbReference type="EMBL" id="BKCJ011199861">
    <property type="protein sequence ID" value="GFD02711.1"/>
    <property type="molecule type" value="Genomic_DNA"/>
</dbReference>
<proteinExistence type="predicted"/>
<sequence>DTGNNDEQRSKKEVTKADWFKKPERPLTLNPDWSKRQQLDFGPPQTWISQVARAEEPPTSFHELNDTSFDFSVFVMNRL</sequence>
<reference evidence="2" key="1">
    <citation type="journal article" date="2019" name="Sci. Rep.">
        <title>Draft genome of Tanacetum cinerariifolium, the natural source of mosquito coil.</title>
        <authorList>
            <person name="Yamashiro T."/>
            <person name="Shiraishi A."/>
            <person name="Satake H."/>
            <person name="Nakayama K."/>
        </authorList>
    </citation>
    <scope>NUCLEOTIDE SEQUENCE</scope>
</reference>
<feature type="non-terminal residue" evidence="2">
    <location>
        <position position="1"/>
    </location>
</feature>
<name>A0A699SZE7_TANCI</name>